<protein>
    <submittedName>
        <fullName evidence="7">Diguanylate phosphodiesterase</fullName>
    </submittedName>
</protein>
<sequence>MKKKSRISLLLMVVFISGSLIHSAVAASPDQRGNHRNVLRFGVHVSEMGNLDPHFAAGSQDRALADMVFNGLLRYLPGNVPKIEPDLAVRVPGFEMIGGRQVWTVRLRKGVWFHAGPQTEAYELTAEDVVFSLRKSASREFCAYAGEYEGMTVVPVDRYTVRITVEKPVSSILFLPKLTNYAGGFIVSKRAIDSMGYEGFKQHPVGTGPFVFSGYTPGEKLVLAAHDHYFRGRPQIDGVQIRFIPDIGARETGLTSGELDVIIGSGEKGWPEKMAGQPGIAVDTHGVGEVATIYLNTRMKPLDDIRVRRAIALALNREAFLDTMSKQLAGSVFSPVPARFLPGGLTKTDAEILDLTYSQNLARARDLMADAGYPDGFALDLVSSEKRLYRTYYREMGRQLSRIGIRCRIAVETHSTMHKLIRRSPRPIVIYVAWRPNADAYLSRFFHSDAIILTGARPDTNFSSYDKVDRLIEAARLEIDPERQIQLWVQAQIRILDDMAAFPIMYSKQCYARRTIVNYGHSLVSTMALYPQFTENTRLKRNH</sequence>
<evidence type="ECO:0000256" key="1">
    <source>
        <dbReference type="ARBA" id="ARBA00004196"/>
    </source>
</evidence>
<reference evidence="7 8" key="1">
    <citation type="submission" date="2019-11" db="EMBL/GenBank/DDBJ databases">
        <title>Comparative genomics of hydrocarbon-degrading Desulfosarcina strains.</title>
        <authorList>
            <person name="Watanabe M."/>
            <person name="Kojima H."/>
            <person name="Fukui M."/>
        </authorList>
    </citation>
    <scope>NUCLEOTIDE SEQUENCE [LARGE SCALE GENOMIC DNA]</scope>
    <source>
        <strain evidence="7 8">PL12</strain>
    </source>
</reference>
<evidence type="ECO:0000256" key="3">
    <source>
        <dbReference type="ARBA" id="ARBA00022448"/>
    </source>
</evidence>
<dbReference type="GO" id="GO:1904680">
    <property type="term" value="F:peptide transmembrane transporter activity"/>
    <property type="evidence" value="ECO:0007669"/>
    <property type="project" value="TreeGrafter"/>
</dbReference>
<keyword evidence="8" id="KW-1185">Reference proteome</keyword>
<evidence type="ECO:0000256" key="2">
    <source>
        <dbReference type="ARBA" id="ARBA00005695"/>
    </source>
</evidence>
<dbReference type="Gene3D" id="3.10.105.10">
    <property type="entry name" value="Dipeptide-binding Protein, Domain 3"/>
    <property type="match status" value="1"/>
</dbReference>
<dbReference type="PANTHER" id="PTHR30290">
    <property type="entry name" value="PERIPLASMIC BINDING COMPONENT OF ABC TRANSPORTER"/>
    <property type="match status" value="1"/>
</dbReference>
<dbReference type="Pfam" id="PF00496">
    <property type="entry name" value="SBP_bac_5"/>
    <property type="match status" value="1"/>
</dbReference>
<dbReference type="GO" id="GO:0043190">
    <property type="term" value="C:ATP-binding cassette (ABC) transporter complex"/>
    <property type="evidence" value="ECO:0007669"/>
    <property type="project" value="InterPro"/>
</dbReference>
<dbReference type="InterPro" id="IPR030678">
    <property type="entry name" value="Peptide/Ni-bd"/>
</dbReference>
<dbReference type="GO" id="GO:0030288">
    <property type="term" value="C:outer membrane-bounded periplasmic space"/>
    <property type="evidence" value="ECO:0007669"/>
    <property type="project" value="UniProtKB-ARBA"/>
</dbReference>
<name>A0A5K7YWS3_9BACT</name>
<proteinExistence type="inferred from homology"/>
<gene>
    <name evidence="7" type="ORF">DSCA_30670</name>
</gene>
<evidence type="ECO:0000256" key="4">
    <source>
        <dbReference type="ARBA" id="ARBA00022729"/>
    </source>
</evidence>
<keyword evidence="4 5" id="KW-0732">Signal</keyword>
<feature type="domain" description="Solute-binding protein family 5" evidence="6">
    <location>
        <begin position="83"/>
        <end position="449"/>
    </location>
</feature>
<dbReference type="SUPFAM" id="SSF53850">
    <property type="entry name" value="Periplasmic binding protein-like II"/>
    <property type="match status" value="1"/>
</dbReference>
<comment type="subcellular location">
    <subcellularLocation>
        <location evidence="1">Cell envelope</location>
    </subcellularLocation>
</comment>
<feature type="signal peptide" evidence="5">
    <location>
        <begin position="1"/>
        <end position="26"/>
    </location>
</feature>
<dbReference type="Gene3D" id="3.40.190.10">
    <property type="entry name" value="Periplasmic binding protein-like II"/>
    <property type="match status" value="1"/>
</dbReference>
<organism evidence="7 8">
    <name type="scientific">Desulfosarcina alkanivorans</name>
    <dbReference type="NCBI Taxonomy" id="571177"/>
    <lineage>
        <taxon>Bacteria</taxon>
        <taxon>Pseudomonadati</taxon>
        <taxon>Thermodesulfobacteriota</taxon>
        <taxon>Desulfobacteria</taxon>
        <taxon>Desulfobacterales</taxon>
        <taxon>Desulfosarcinaceae</taxon>
        <taxon>Desulfosarcina</taxon>
    </lineage>
</organism>
<dbReference type="Gene3D" id="3.90.76.10">
    <property type="entry name" value="Dipeptide-binding Protein, Domain 1"/>
    <property type="match status" value="1"/>
</dbReference>
<dbReference type="PIRSF" id="PIRSF002741">
    <property type="entry name" value="MppA"/>
    <property type="match status" value="1"/>
</dbReference>
<dbReference type="KEGG" id="dalk:DSCA_30670"/>
<comment type="similarity">
    <text evidence="2">Belongs to the bacterial solute-binding protein 5 family.</text>
</comment>
<dbReference type="RefSeq" id="WP_167527791.1">
    <property type="nucleotide sequence ID" value="NZ_AP021874.1"/>
</dbReference>
<dbReference type="Proteomes" id="UP000427906">
    <property type="component" value="Chromosome"/>
</dbReference>
<feature type="chain" id="PRO_5024409225" evidence="5">
    <location>
        <begin position="27"/>
        <end position="543"/>
    </location>
</feature>
<dbReference type="InterPro" id="IPR000914">
    <property type="entry name" value="SBP_5_dom"/>
</dbReference>
<accession>A0A5K7YWS3</accession>
<dbReference type="AlphaFoldDB" id="A0A5K7YWS3"/>
<dbReference type="PANTHER" id="PTHR30290:SF10">
    <property type="entry name" value="PERIPLASMIC OLIGOPEPTIDE-BINDING PROTEIN-RELATED"/>
    <property type="match status" value="1"/>
</dbReference>
<evidence type="ECO:0000259" key="6">
    <source>
        <dbReference type="Pfam" id="PF00496"/>
    </source>
</evidence>
<dbReference type="InterPro" id="IPR039424">
    <property type="entry name" value="SBP_5"/>
</dbReference>
<dbReference type="GO" id="GO:0015833">
    <property type="term" value="P:peptide transport"/>
    <property type="evidence" value="ECO:0007669"/>
    <property type="project" value="TreeGrafter"/>
</dbReference>
<keyword evidence="3" id="KW-0813">Transport</keyword>
<evidence type="ECO:0000256" key="5">
    <source>
        <dbReference type="SAM" id="SignalP"/>
    </source>
</evidence>
<dbReference type="EMBL" id="AP021874">
    <property type="protein sequence ID" value="BBO69137.1"/>
    <property type="molecule type" value="Genomic_DNA"/>
</dbReference>
<evidence type="ECO:0000313" key="8">
    <source>
        <dbReference type="Proteomes" id="UP000427906"/>
    </source>
</evidence>
<evidence type="ECO:0000313" key="7">
    <source>
        <dbReference type="EMBL" id="BBO69137.1"/>
    </source>
</evidence>